<evidence type="ECO:0000313" key="2">
    <source>
        <dbReference type="EMBL" id="CAF9906841.1"/>
    </source>
</evidence>
<accession>A0A8H3EHH5</accession>
<comment type="caution">
    <text evidence="2">The sequence shown here is derived from an EMBL/GenBank/DDBJ whole genome shotgun (WGS) entry which is preliminary data.</text>
</comment>
<proteinExistence type="predicted"/>
<reference evidence="2" key="1">
    <citation type="submission" date="2021-03" db="EMBL/GenBank/DDBJ databases">
        <authorList>
            <person name="Tagirdzhanova G."/>
        </authorList>
    </citation>
    <scope>NUCLEOTIDE SEQUENCE</scope>
</reference>
<gene>
    <name evidence="2" type="ORF">IMSHALPRED_005369</name>
</gene>
<evidence type="ECO:0000256" key="1">
    <source>
        <dbReference type="SAM" id="MobiDB-lite"/>
    </source>
</evidence>
<organism evidence="2 3">
    <name type="scientific">Imshaugia aleurites</name>
    <dbReference type="NCBI Taxonomy" id="172621"/>
    <lineage>
        <taxon>Eukaryota</taxon>
        <taxon>Fungi</taxon>
        <taxon>Dikarya</taxon>
        <taxon>Ascomycota</taxon>
        <taxon>Pezizomycotina</taxon>
        <taxon>Lecanoromycetes</taxon>
        <taxon>OSLEUM clade</taxon>
        <taxon>Lecanoromycetidae</taxon>
        <taxon>Lecanorales</taxon>
        <taxon>Lecanorineae</taxon>
        <taxon>Parmeliaceae</taxon>
        <taxon>Imshaugia</taxon>
    </lineage>
</organism>
<dbReference type="AlphaFoldDB" id="A0A8H3EHH5"/>
<protein>
    <submittedName>
        <fullName evidence="2">Uncharacterized protein</fullName>
    </submittedName>
</protein>
<feature type="compositionally biased region" description="Basic residues" evidence="1">
    <location>
        <begin position="202"/>
        <end position="214"/>
    </location>
</feature>
<dbReference type="EMBL" id="CAJPDT010000003">
    <property type="protein sequence ID" value="CAF9906841.1"/>
    <property type="molecule type" value="Genomic_DNA"/>
</dbReference>
<name>A0A8H3EHH5_9LECA</name>
<dbReference type="Proteomes" id="UP000664534">
    <property type="component" value="Unassembled WGS sequence"/>
</dbReference>
<evidence type="ECO:0000313" key="3">
    <source>
        <dbReference type="Proteomes" id="UP000664534"/>
    </source>
</evidence>
<keyword evidence="3" id="KW-1185">Reference proteome</keyword>
<dbReference type="OrthoDB" id="3946545at2759"/>
<sequence>MDNSVWDATHKAVVDWHDSSWTSVDLRGDKMCESVLQPRAVATTKAMLTLGSSLSWDAQEPTGQANNDDALRKCTLAHMVSVQLLASCFTPPQNLNTLTLPSGWYHKKSQVVDNRLNTSLVSSLRQHTQWKNSPAFGHQARNNSATSLWPDRDNVLSREEFLAERVSLNRRLRQNEDGAAKESIDTKGRGQGEVSGEEPTRRRLLRSRHRRHMKKAEESAASHRVFRKRMGPQGPRGRVEHKHVLKMMRGLRVRNVGDDGHRWSLEPVLRSENHPVFIQPVKDYVMRRWRVFRSRNRDQLPISTCSEGTRIRPDHRRAASSISRDSIRLSRRTLKHDHDARQWDST</sequence>
<feature type="region of interest" description="Disordered" evidence="1">
    <location>
        <begin position="173"/>
        <end position="222"/>
    </location>
</feature>
<feature type="compositionally biased region" description="Basic and acidic residues" evidence="1">
    <location>
        <begin position="173"/>
        <end position="190"/>
    </location>
</feature>